<sequence length="269" mass="30382">MQRAVPCVSMSPSAITKASREHPVYQGWLYVQDPRKKTFTCRFCVLDGVCFSVYTGKVDANELTGEILIRQHVLVGVKRLHFVNRGLMLIDKDAKTLYVHGNQDTAYFDQWLATFRYAISQENLRLPRLSSALIDDVVDSHATSVTGWLFVRHKVLFGRVALPTDRLYVVLTGSTLAAFKLNMEGRHADLLVQLAHVHRIASSKWIRVKTKGGSVLELRGRTEDVTSVWHERLTAVCGVDRPLASTVASTERPPLRPEPQGFLRRLSTW</sequence>
<keyword evidence="2" id="KW-1185">Reference proteome</keyword>
<comment type="caution">
    <text evidence="1">The sequence shown here is derived from an EMBL/GenBank/DDBJ whole genome shotgun (WGS) entry which is preliminary data.</text>
</comment>
<dbReference type="SUPFAM" id="SSF50729">
    <property type="entry name" value="PH domain-like"/>
    <property type="match status" value="1"/>
</dbReference>
<protein>
    <recommendedName>
        <fullName evidence="3">PH domain-containing protein</fullName>
    </recommendedName>
</protein>
<dbReference type="EMBL" id="SPLM01000074">
    <property type="protein sequence ID" value="TMW62111.1"/>
    <property type="molecule type" value="Genomic_DNA"/>
</dbReference>
<dbReference type="OrthoDB" id="163767at2759"/>
<organism evidence="1 2">
    <name type="scientific">Pythium oligandrum</name>
    <name type="common">Mycoparasitic fungus</name>
    <dbReference type="NCBI Taxonomy" id="41045"/>
    <lineage>
        <taxon>Eukaryota</taxon>
        <taxon>Sar</taxon>
        <taxon>Stramenopiles</taxon>
        <taxon>Oomycota</taxon>
        <taxon>Peronosporomycetes</taxon>
        <taxon>Pythiales</taxon>
        <taxon>Pythiaceae</taxon>
        <taxon>Pythium</taxon>
    </lineage>
</organism>
<evidence type="ECO:0008006" key="3">
    <source>
        <dbReference type="Google" id="ProtNLM"/>
    </source>
</evidence>
<dbReference type="Proteomes" id="UP000794436">
    <property type="component" value="Unassembled WGS sequence"/>
</dbReference>
<accession>A0A8K1CFX6</accession>
<evidence type="ECO:0000313" key="2">
    <source>
        <dbReference type="Proteomes" id="UP000794436"/>
    </source>
</evidence>
<evidence type="ECO:0000313" key="1">
    <source>
        <dbReference type="EMBL" id="TMW62111.1"/>
    </source>
</evidence>
<reference evidence="1" key="1">
    <citation type="submission" date="2019-03" db="EMBL/GenBank/DDBJ databases">
        <title>Long read genome sequence of the mycoparasitic Pythium oligandrum ATCC 38472 isolated from sugarbeet rhizosphere.</title>
        <authorList>
            <person name="Gaulin E."/>
        </authorList>
    </citation>
    <scope>NUCLEOTIDE SEQUENCE</scope>
    <source>
        <strain evidence="1">ATCC 38472_TT</strain>
    </source>
</reference>
<dbReference type="Gene3D" id="2.30.29.30">
    <property type="entry name" value="Pleckstrin-homology domain (PH domain)/Phosphotyrosine-binding domain (PTB)"/>
    <property type="match status" value="1"/>
</dbReference>
<gene>
    <name evidence="1" type="ORF">Poli38472_009604</name>
</gene>
<proteinExistence type="predicted"/>
<dbReference type="InterPro" id="IPR011993">
    <property type="entry name" value="PH-like_dom_sf"/>
</dbReference>
<dbReference type="AlphaFoldDB" id="A0A8K1CFX6"/>
<name>A0A8K1CFX6_PYTOL</name>